<dbReference type="AlphaFoldDB" id="A0ABD5YNN2"/>
<dbReference type="RefSeq" id="WP_264554618.1">
    <property type="nucleotide sequence ID" value="NZ_CP109979.1"/>
</dbReference>
<protein>
    <recommendedName>
        <fullName evidence="3">Secreted protein</fullName>
    </recommendedName>
</protein>
<sequence>MIYDSASVVLSLLVQSLFTGCWFTARSSVQRRGWVLIVVSFGNARCEHASITALIGSCRI</sequence>
<evidence type="ECO:0000313" key="1">
    <source>
        <dbReference type="EMBL" id="MFC7190032.1"/>
    </source>
</evidence>
<accession>A0ABD5YNN2</accession>
<proteinExistence type="predicted"/>
<evidence type="ECO:0000313" key="2">
    <source>
        <dbReference type="Proteomes" id="UP001596417"/>
    </source>
</evidence>
<dbReference type="GeneID" id="76199602"/>
<comment type="caution">
    <text evidence="1">The sequence shown here is derived from an EMBL/GenBank/DDBJ whole genome shotgun (WGS) entry which is preliminary data.</text>
</comment>
<evidence type="ECO:0008006" key="3">
    <source>
        <dbReference type="Google" id="ProtNLM"/>
    </source>
</evidence>
<gene>
    <name evidence="1" type="ORF">ACFQL7_09295</name>
</gene>
<organism evidence="1 2">
    <name type="scientific">Halocatena marina</name>
    <dbReference type="NCBI Taxonomy" id="2934937"/>
    <lineage>
        <taxon>Archaea</taxon>
        <taxon>Methanobacteriati</taxon>
        <taxon>Methanobacteriota</taxon>
        <taxon>Stenosarchaea group</taxon>
        <taxon>Halobacteria</taxon>
        <taxon>Halobacteriales</taxon>
        <taxon>Natronomonadaceae</taxon>
        <taxon>Halocatena</taxon>
    </lineage>
</organism>
<keyword evidence="2" id="KW-1185">Reference proteome</keyword>
<dbReference type="EMBL" id="JBHTAX010000001">
    <property type="protein sequence ID" value="MFC7190032.1"/>
    <property type="molecule type" value="Genomic_DNA"/>
</dbReference>
<reference evidence="1 2" key="1">
    <citation type="journal article" date="2019" name="Int. J. Syst. Evol. Microbiol.">
        <title>The Global Catalogue of Microorganisms (GCM) 10K type strain sequencing project: providing services to taxonomists for standard genome sequencing and annotation.</title>
        <authorList>
            <consortium name="The Broad Institute Genomics Platform"/>
            <consortium name="The Broad Institute Genome Sequencing Center for Infectious Disease"/>
            <person name="Wu L."/>
            <person name="Ma J."/>
        </authorList>
    </citation>
    <scope>NUCLEOTIDE SEQUENCE [LARGE SCALE GENOMIC DNA]</scope>
    <source>
        <strain evidence="1 2">RDMS1</strain>
    </source>
</reference>
<name>A0ABD5YNN2_9EURY</name>
<dbReference type="Proteomes" id="UP001596417">
    <property type="component" value="Unassembled WGS sequence"/>
</dbReference>